<dbReference type="PROSITE" id="PS50089">
    <property type="entry name" value="ZF_RING_2"/>
    <property type="match status" value="1"/>
</dbReference>
<name>A0ABP0GYM5_CLALP</name>
<evidence type="ECO:0000313" key="7">
    <source>
        <dbReference type="Proteomes" id="UP001642483"/>
    </source>
</evidence>
<dbReference type="SMART" id="SM00028">
    <property type="entry name" value="TPR"/>
    <property type="match status" value="5"/>
</dbReference>
<dbReference type="SMART" id="SM00184">
    <property type="entry name" value="RING"/>
    <property type="match status" value="1"/>
</dbReference>
<dbReference type="PANTHER" id="PTHR46574">
    <property type="entry name" value="43 KDA RECEPTOR-ASSOCIATED PROTEIN OF THE SYNAPSE"/>
    <property type="match status" value="1"/>
</dbReference>
<comment type="caution">
    <text evidence="6">The sequence shown here is derived from an EMBL/GenBank/DDBJ whole genome shotgun (WGS) entry which is preliminary data.</text>
</comment>
<keyword evidence="3" id="KW-0862">Zinc</keyword>
<dbReference type="InterPro" id="IPR019734">
    <property type="entry name" value="TPR_rpt"/>
</dbReference>
<dbReference type="InterPro" id="IPR013083">
    <property type="entry name" value="Znf_RING/FYVE/PHD"/>
</dbReference>
<keyword evidence="2 4" id="KW-0863">Zinc-finger</keyword>
<dbReference type="InterPro" id="IPR001841">
    <property type="entry name" value="Znf_RING"/>
</dbReference>
<evidence type="ECO:0000313" key="6">
    <source>
        <dbReference type="EMBL" id="CAK8696672.1"/>
    </source>
</evidence>
<keyword evidence="1" id="KW-0479">Metal-binding</keyword>
<dbReference type="Gene3D" id="3.30.40.10">
    <property type="entry name" value="Zinc/RING finger domain, C3HC4 (zinc finger)"/>
    <property type="match status" value="1"/>
</dbReference>
<dbReference type="InterPro" id="IPR011990">
    <property type="entry name" value="TPR-like_helical_dom_sf"/>
</dbReference>
<reference evidence="6 7" key="1">
    <citation type="submission" date="2024-02" db="EMBL/GenBank/DDBJ databases">
        <authorList>
            <person name="Daric V."/>
            <person name="Darras S."/>
        </authorList>
    </citation>
    <scope>NUCLEOTIDE SEQUENCE [LARGE SCALE GENOMIC DNA]</scope>
</reference>
<dbReference type="Gene3D" id="1.25.40.10">
    <property type="entry name" value="Tetratricopeptide repeat domain"/>
    <property type="match status" value="1"/>
</dbReference>
<evidence type="ECO:0000259" key="5">
    <source>
        <dbReference type="PROSITE" id="PS50089"/>
    </source>
</evidence>
<accession>A0ABP0GYM5</accession>
<dbReference type="EMBL" id="CAWYQH010000163">
    <property type="protein sequence ID" value="CAK8696672.1"/>
    <property type="molecule type" value="Genomic_DNA"/>
</dbReference>
<gene>
    <name evidence="6" type="ORF">CVLEPA_LOCUS30008</name>
</gene>
<feature type="domain" description="RING-type" evidence="5">
    <location>
        <begin position="398"/>
        <end position="447"/>
    </location>
</feature>
<dbReference type="InterPro" id="IPR052480">
    <property type="entry name" value="RAPsyn"/>
</dbReference>
<evidence type="ECO:0000256" key="4">
    <source>
        <dbReference type="PROSITE-ProRule" id="PRU00175"/>
    </source>
</evidence>
<organism evidence="6 7">
    <name type="scientific">Clavelina lepadiformis</name>
    <name type="common">Light-bulb sea squirt</name>
    <name type="synonym">Ascidia lepadiformis</name>
    <dbReference type="NCBI Taxonomy" id="159417"/>
    <lineage>
        <taxon>Eukaryota</taxon>
        <taxon>Metazoa</taxon>
        <taxon>Chordata</taxon>
        <taxon>Tunicata</taxon>
        <taxon>Ascidiacea</taxon>
        <taxon>Aplousobranchia</taxon>
        <taxon>Clavelinidae</taxon>
        <taxon>Clavelina</taxon>
    </lineage>
</organism>
<keyword evidence="7" id="KW-1185">Reference proteome</keyword>
<dbReference type="Proteomes" id="UP001642483">
    <property type="component" value="Unassembled WGS sequence"/>
</dbReference>
<evidence type="ECO:0000256" key="3">
    <source>
        <dbReference type="ARBA" id="ARBA00022833"/>
    </source>
</evidence>
<protein>
    <recommendedName>
        <fullName evidence="5">RING-type domain-containing protein</fullName>
    </recommendedName>
</protein>
<evidence type="ECO:0000256" key="2">
    <source>
        <dbReference type="ARBA" id="ARBA00022771"/>
    </source>
</evidence>
<dbReference type="SUPFAM" id="SSF48452">
    <property type="entry name" value="TPR-like"/>
    <property type="match status" value="2"/>
</dbReference>
<evidence type="ECO:0000256" key="1">
    <source>
        <dbReference type="ARBA" id="ARBA00022723"/>
    </source>
</evidence>
<dbReference type="PANTHER" id="PTHR46574:SF1">
    <property type="entry name" value="43 KDA RECEPTOR-ASSOCIATED PROTEIN OF THE SYNAPSE"/>
    <property type="match status" value="1"/>
</dbReference>
<proteinExistence type="predicted"/>
<sequence>MSQYSCHANVVLNCNRSNKLEDEHLLKLEKFLQTTSSKLDDTILLLEWEKRINQTSHSIIEKWNLFGFAIQLLQRWGKHRLMLAFSIRQTELAFELKNECKHAHNLKLIEIIADSFLNLSKSNFLLSEYKRSLNYAGKCLRQAEEIETTTGNALILKAHGYFYKGKSNFHLSKFKEAIQDFEVALRISLKESDKALECLTCCAMSEFYLLLKDYEKAAFFSVKGLEVLQQHGKDWNTKYRSTVQITLAETYRKIGKVKDAMEACEDAMELALEDQDRQSQAYCMLCFANIHRIKKDHVRSLPRYNLAGGLMVEVGDYYGQSLVAIGRAKLFFKGKEYGKAIAEYERARQLAEVIDCKAITMRIFGEMAILHQRMSNATSAKESMLQYHYIQDMIGLWCTLCNQPIGEKQDQLEILSCFHVFHLICVADKVISMKNKLQDEWICPKCNCANCHN</sequence>